<accession>A0ABS8N538</accession>
<reference evidence="1" key="1">
    <citation type="submission" date="2021-11" db="EMBL/GenBank/DDBJ databases">
        <authorList>
            <person name="Qingchun L."/>
            <person name="Dong Z."/>
            <person name="Zongwei Q."/>
            <person name="Jia Z."/>
            <person name="Duotao L."/>
        </authorList>
    </citation>
    <scope>NUCLEOTIDE SEQUENCE</scope>
    <source>
        <strain evidence="1">WLY-B-L2</strain>
    </source>
</reference>
<keyword evidence="2" id="KW-1185">Reference proteome</keyword>
<dbReference type="RefSeq" id="WP_229981360.1">
    <property type="nucleotide sequence ID" value="NZ_JAJJPB010000009.1"/>
</dbReference>
<comment type="caution">
    <text evidence="1">The sequence shown here is derived from an EMBL/GenBank/DDBJ whole genome shotgun (WGS) entry which is preliminary data.</text>
</comment>
<dbReference type="EMBL" id="JAJJPB010000009">
    <property type="protein sequence ID" value="MCC9294928.1"/>
    <property type="molecule type" value="Genomic_DNA"/>
</dbReference>
<gene>
    <name evidence="1" type="ORF">LN736_08680</name>
</gene>
<proteinExistence type="predicted"/>
<sequence>MEANVTLKELTRENIKKFVTINNKNYNADAGIEAVLSDKKFYNILEIKYGIIYNFDSVKYDTVDKLNIDFDNIIEARFFNKNTEVDVRMMDNKISGNIFIDNGEKELFIDENFYLRQNIENNYNKLKVKKYINFDEDGQAYVFYLKPCELLKEA</sequence>
<dbReference type="Proteomes" id="UP001165422">
    <property type="component" value="Unassembled WGS sequence"/>
</dbReference>
<name>A0ABS8N538_9CLOT</name>
<evidence type="ECO:0000313" key="1">
    <source>
        <dbReference type="EMBL" id="MCC9294928.1"/>
    </source>
</evidence>
<protein>
    <submittedName>
        <fullName evidence="1">Uncharacterized protein</fullName>
    </submittedName>
</protein>
<evidence type="ECO:0000313" key="2">
    <source>
        <dbReference type="Proteomes" id="UP001165422"/>
    </source>
</evidence>
<organism evidence="1 2">
    <name type="scientific">Clostridium aromativorans</name>
    <dbReference type="NCBI Taxonomy" id="2836848"/>
    <lineage>
        <taxon>Bacteria</taxon>
        <taxon>Bacillati</taxon>
        <taxon>Bacillota</taxon>
        <taxon>Clostridia</taxon>
        <taxon>Eubacteriales</taxon>
        <taxon>Clostridiaceae</taxon>
        <taxon>Clostridium</taxon>
    </lineage>
</organism>